<name>A0A9P8TKH5_WICPI</name>
<keyword evidence="2" id="KW-1185">Reference proteome</keyword>
<sequence length="313" mass="34992">MVKCPLKHACSIGNQPLASHWSYLAPELFNKDTICSNPLIQAIKIGVQPYDDSLISTLARCCNKSLTHSKRFNLQAMNNKDSPLLSSWFTFKPSCERRTCSNSAESNLVAKINIFESVSLCPETRILTSSICFSLIAKLSGVKPSESPHFETSAKATVSSHWFHFFKNSTMIFVSSTNPFFSLGQLSSPKSNDVMMEEVSTVDISWISQSPHQIENFTETPQTSSKSGLGQQGNVQFDRRKTVFLSNFLRILTNPLLFNSANHFKFLKEDLSSIKIPETSSISSSVKESLISLDSPFKTKLEIRSNLLSYSKY</sequence>
<accession>A0A9P8TKH5</accession>
<protein>
    <submittedName>
        <fullName evidence="1">Uncharacterized protein</fullName>
    </submittedName>
</protein>
<comment type="caution">
    <text evidence="1">The sequence shown here is derived from an EMBL/GenBank/DDBJ whole genome shotgun (WGS) entry which is preliminary data.</text>
</comment>
<dbReference type="AlphaFoldDB" id="A0A9P8TKH5"/>
<gene>
    <name evidence="1" type="ORF">WICPIJ_007377</name>
</gene>
<evidence type="ECO:0000313" key="1">
    <source>
        <dbReference type="EMBL" id="KAH3681651.1"/>
    </source>
</evidence>
<evidence type="ECO:0000313" key="2">
    <source>
        <dbReference type="Proteomes" id="UP000774326"/>
    </source>
</evidence>
<proteinExistence type="predicted"/>
<reference evidence="1" key="1">
    <citation type="journal article" date="2021" name="Open Biol.">
        <title>Shared evolutionary footprints suggest mitochondrial oxidative damage underlies multiple complex I losses in fungi.</title>
        <authorList>
            <person name="Schikora-Tamarit M.A."/>
            <person name="Marcet-Houben M."/>
            <person name="Nosek J."/>
            <person name="Gabaldon T."/>
        </authorList>
    </citation>
    <scope>NUCLEOTIDE SEQUENCE</scope>
    <source>
        <strain evidence="1">CBS2887</strain>
    </source>
</reference>
<reference evidence="1" key="2">
    <citation type="submission" date="2021-01" db="EMBL/GenBank/DDBJ databases">
        <authorList>
            <person name="Schikora-Tamarit M.A."/>
        </authorList>
    </citation>
    <scope>NUCLEOTIDE SEQUENCE</scope>
    <source>
        <strain evidence="1">CBS2887</strain>
    </source>
</reference>
<dbReference type="EMBL" id="JAEUBG010004337">
    <property type="protein sequence ID" value="KAH3681651.1"/>
    <property type="molecule type" value="Genomic_DNA"/>
</dbReference>
<dbReference type="Proteomes" id="UP000774326">
    <property type="component" value="Unassembled WGS sequence"/>
</dbReference>
<organism evidence="1 2">
    <name type="scientific">Wickerhamomyces pijperi</name>
    <name type="common">Yeast</name>
    <name type="synonym">Pichia pijperi</name>
    <dbReference type="NCBI Taxonomy" id="599730"/>
    <lineage>
        <taxon>Eukaryota</taxon>
        <taxon>Fungi</taxon>
        <taxon>Dikarya</taxon>
        <taxon>Ascomycota</taxon>
        <taxon>Saccharomycotina</taxon>
        <taxon>Saccharomycetes</taxon>
        <taxon>Phaffomycetales</taxon>
        <taxon>Wickerhamomycetaceae</taxon>
        <taxon>Wickerhamomyces</taxon>
    </lineage>
</organism>